<gene>
    <name evidence="6" type="ORF">TAV2_LOCUS12104</name>
</gene>
<accession>A0AAU9S7I6</accession>
<keyword evidence="7" id="KW-1185">Reference proteome</keyword>
<dbReference type="Pfam" id="PF06455">
    <property type="entry name" value="NADH5_C"/>
    <property type="match status" value="1"/>
</dbReference>
<keyword evidence="2" id="KW-1278">Translocase</keyword>
<evidence type="ECO:0000256" key="2">
    <source>
        <dbReference type="ARBA" id="ARBA00022967"/>
    </source>
</evidence>
<sequence>MGLGGPLPSFLEEHEVTSSSIERNARKNVVNSPQNPRINSGKLQNRRNCPILSFLEVSLEREQFLQLPPPQAELVSRVIGDHFARFGGHLSKPPAPDCVLTPIQFLGQFPPRAFVAYNVNPVADQFQRAFQTSTFCNRLYSFFNKRWFFDQVLNDFLVRSFLRFGYEVSFEALDKGAIEILGPYGISYTFRRLAERISQLQSGFVVRRVRYDPWPPARWGAAPPLWVNGKPDSTNPRKGCTAVVRALRPELFVVLAGMQVNESHPLASEVLTLP</sequence>
<evidence type="ECO:0000256" key="3">
    <source>
        <dbReference type="ARBA" id="ARBA00023027"/>
    </source>
</evidence>
<feature type="compositionally biased region" description="Polar residues" evidence="4">
    <location>
        <begin position="29"/>
        <end position="43"/>
    </location>
</feature>
<evidence type="ECO:0000256" key="1">
    <source>
        <dbReference type="ARBA" id="ARBA00022448"/>
    </source>
</evidence>
<dbReference type="Proteomes" id="UP000836841">
    <property type="component" value="Unassembled WGS sequence"/>
</dbReference>
<reference evidence="6 7" key="1">
    <citation type="submission" date="2022-03" db="EMBL/GenBank/DDBJ databases">
        <authorList>
            <person name="Nunn A."/>
            <person name="Chopra R."/>
            <person name="Nunn A."/>
            <person name="Contreras Garrido A."/>
        </authorList>
    </citation>
    <scope>NUCLEOTIDE SEQUENCE [LARGE SCALE GENOMIC DNA]</scope>
</reference>
<organism evidence="6 7">
    <name type="scientific">Thlaspi arvense</name>
    <name type="common">Field penny-cress</name>
    <dbReference type="NCBI Taxonomy" id="13288"/>
    <lineage>
        <taxon>Eukaryota</taxon>
        <taxon>Viridiplantae</taxon>
        <taxon>Streptophyta</taxon>
        <taxon>Embryophyta</taxon>
        <taxon>Tracheophyta</taxon>
        <taxon>Spermatophyta</taxon>
        <taxon>Magnoliopsida</taxon>
        <taxon>eudicotyledons</taxon>
        <taxon>Gunneridae</taxon>
        <taxon>Pentapetalae</taxon>
        <taxon>rosids</taxon>
        <taxon>malvids</taxon>
        <taxon>Brassicales</taxon>
        <taxon>Brassicaceae</taxon>
        <taxon>Thlaspideae</taxon>
        <taxon>Thlaspi</taxon>
    </lineage>
</organism>
<proteinExistence type="predicted"/>
<feature type="domain" description="NADH dehydrogenase subunit 5 C-terminal" evidence="5">
    <location>
        <begin position="135"/>
        <end position="204"/>
    </location>
</feature>
<protein>
    <recommendedName>
        <fullName evidence="5">NADH dehydrogenase subunit 5 C-terminal domain-containing protein</fullName>
    </recommendedName>
</protein>
<evidence type="ECO:0000313" key="6">
    <source>
        <dbReference type="EMBL" id="CAH2057172.1"/>
    </source>
</evidence>
<evidence type="ECO:0000256" key="4">
    <source>
        <dbReference type="SAM" id="MobiDB-lite"/>
    </source>
</evidence>
<comment type="caution">
    <text evidence="6">The sequence shown here is derived from an EMBL/GenBank/DDBJ whole genome shotgun (WGS) entry which is preliminary data.</text>
</comment>
<dbReference type="EMBL" id="CAJVSB020000647">
    <property type="protein sequence ID" value="CAH2057172.1"/>
    <property type="molecule type" value="Genomic_DNA"/>
</dbReference>
<evidence type="ECO:0000259" key="5">
    <source>
        <dbReference type="Pfam" id="PF06455"/>
    </source>
</evidence>
<keyword evidence="1" id="KW-0813">Transport</keyword>
<dbReference type="AlphaFoldDB" id="A0AAU9S7I6"/>
<evidence type="ECO:0000313" key="7">
    <source>
        <dbReference type="Proteomes" id="UP000836841"/>
    </source>
</evidence>
<name>A0AAU9S7I6_THLAR</name>
<feature type="region of interest" description="Disordered" evidence="4">
    <location>
        <begin position="15"/>
        <end position="43"/>
    </location>
</feature>
<keyword evidence="3" id="KW-0520">NAD</keyword>
<dbReference type="InterPro" id="IPR010934">
    <property type="entry name" value="NADH_DH_su5_C"/>
</dbReference>